<proteinExistence type="predicted"/>
<evidence type="ECO:0000313" key="4">
    <source>
        <dbReference type="EMBL" id="MFM9613042.1"/>
    </source>
</evidence>
<sequence>MSVRHGPEPVAGILRGMADDTDVCRELVTAARRRSPELARLTEEETRSHATAMLRAAGTWFAALDHTAPDNSGSPTSPGPSNFGSPGPLGSFGFPDSPDSLDEQDFTAALLLGADRAAQGVPMTVVLRGVQAALTRAAEITVDRCRSAGIPDRAQLDVVLRLKEYGDAVERQVINGYRAAERETPRGTGAARTRLLRQVLLGGALPPLSELTRAGIRPGPDGLHHCLAADNTTLPGIPAATALLDGRLAALSPLPPTPDQLEPGALVVIAPPAPLAHLPELYRLCVNAVDLLRRQRRHGLHELTDLAAELALSEQPLLGAYVTTRLLGSLDPTDDFHRQLALTALTFLDLGRRLDQTAAALFTHPNTVRYRLARLQQITASSLTSGPISHTETLHWWWALTTWLGEERTVDASYEDAGPCSPTLHRRPDQ</sequence>
<name>A0ABW9HY50_9ACTN</name>
<dbReference type="InterPro" id="IPR025751">
    <property type="entry name" value="RsbRD_N_dom"/>
</dbReference>
<feature type="domain" description="RsbT co-antagonist protein RsbRD N-terminal" evidence="3">
    <location>
        <begin position="97"/>
        <end position="188"/>
    </location>
</feature>
<feature type="region of interest" description="Disordered" evidence="1">
    <location>
        <begin position="65"/>
        <end position="98"/>
    </location>
</feature>
<dbReference type="PANTHER" id="PTHR33744:SF7">
    <property type="entry name" value="PUCR FAMILY TRANSCRIPTIONAL REGULATOR"/>
    <property type="match status" value="1"/>
</dbReference>
<comment type="caution">
    <text evidence="4">The sequence shown here is derived from an EMBL/GenBank/DDBJ whole genome shotgun (WGS) entry which is preliminary data.</text>
</comment>
<dbReference type="InterPro" id="IPR051448">
    <property type="entry name" value="CdaR-like_regulators"/>
</dbReference>
<dbReference type="InterPro" id="IPR042070">
    <property type="entry name" value="PucR_C-HTH_sf"/>
</dbReference>
<gene>
    <name evidence="4" type="ORF">ACKI18_30675</name>
</gene>
<dbReference type="EMBL" id="JBJVNI010000018">
    <property type="protein sequence ID" value="MFM9613042.1"/>
    <property type="molecule type" value="Genomic_DNA"/>
</dbReference>
<feature type="compositionally biased region" description="Low complexity" evidence="1">
    <location>
        <begin position="72"/>
        <end position="98"/>
    </location>
</feature>
<feature type="domain" description="PucR C-terminal helix-turn-helix" evidence="2">
    <location>
        <begin position="342"/>
        <end position="385"/>
    </location>
</feature>
<dbReference type="Proteomes" id="UP001631957">
    <property type="component" value="Unassembled WGS sequence"/>
</dbReference>
<dbReference type="Pfam" id="PF14361">
    <property type="entry name" value="RsbRD_N"/>
    <property type="match status" value="1"/>
</dbReference>
<evidence type="ECO:0000313" key="5">
    <source>
        <dbReference type="Proteomes" id="UP001631957"/>
    </source>
</evidence>
<keyword evidence="5" id="KW-1185">Reference proteome</keyword>
<protein>
    <submittedName>
        <fullName evidence="4">Helix-turn-helix domain-containing protein</fullName>
    </submittedName>
</protein>
<accession>A0ABW9HY50</accession>
<dbReference type="Pfam" id="PF13556">
    <property type="entry name" value="HTH_30"/>
    <property type="match status" value="1"/>
</dbReference>
<dbReference type="Gene3D" id="1.10.10.2840">
    <property type="entry name" value="PucR C-terminal helix-turn-helix domain"/>
    <property type="match status" value="1"/>
</dbReference>
<evidence type="ECO:0000256" key="1">
    <source>
        <dbReference type="SAM" id="MobiDB-lite"/>
    </source>
</evidence>
<evidence type="ECO:0000259" key="2">
    <source>
        <dbReference type="Pfam" id="PF13556"/>
    </source>
</evidence>
<evidence type="ECO:0000259" key="3">
    <source>
        <dbReference type="Pfam" id="PF14361"/>
    </source>
</evidence>
<dbReference type="RefSeq" id="WP_109361667.1">
    <property type="nucleotide sequence ID" value="NZ_JBJVNI010000018.1"/>
</dbReference>
<dbReference type="PANTHER" id="PTHR33744">
    <property type="entry name" value="CARBOHYDRATE DIACID REGULATOR"/>
    <property type="match status" value="1"/>
</dbReference>
<reference evidence="4 5" key="1">
    <citation type="submission" date="2024-12" db="EMBL/GenBank/DDBJ databases">
        <title>Forecasting of Potato common scab and diversities of Pathogenic streptomyces spp. in china.</title>
        <authorList>
            <person name="Handique U."/>
            <person name="Wu J."/>
        </authorList>
    </citation>
    <scope>NUCLEOTIDE SEQUENCE [LARGE SCALE GENOMIC DNA]</scope>
    <source>
        <strain evidence="4 5">ZRIMU1530</strain>
    </source>
</reference>
<organism evidence="4 5">
    <name type="scientific">Streptomyces niveiscabiei</name>
    <dbReference type="NCBI Taxonomy" id="164115"/>
    <lineage>
        <taxon>Bacteria</taxon>
        <taxon>Bacillati</taxon>
        <taxon>Actinomycetota</taxon>
        <taxon>Actinomycetes</taxon>
        <taxon>Kitasatosporales</taxon>
        <taxon>Streptomycetaceae</taxon>
        <taxon>Streptomyces</taxon>
    </lineage>
</organism>
<dbReference type="InterPro" id="IPR025736">
    <property type="entry name" value="PucR_C-HTH_dom"/>
</dbReference>